<keyword evidence="2" id="KW-1185">Reference proteome</keyword>
<dbReference type="AlphaFoldDB" id="A0A9N9CKA2"/>
<reference evidence="1" key="1">
    <citation type="submission" date="2021-06" db="EMBL/GenBank/DDBJ databases">
        <authorList>
            <person name="Kallberg Y."/>
            <person name="Tangrot J."/>
            <person name="Rosling A."/>
        </authorList>
    </citation>
    <scope>NUCLEOTIDE SEQUENCE</scope>
    <source>
        <strain evidence="1">IN212</strain>
    </source>
</reference>
<evidence type="ECO:0000313" key="2">
    <source>
        <dbReference type="Proteomes" id="UP000789396"/>
    </source>
</evidence>
<gene>
    <name evidence="1" type="ORF">RFULGI_LOCUS6745</name>
</gene>
<evidence type="ECO:0000313" key="1">
    <source>
        <dbReference type="EMBL" id="CAG8604855.1"/>
    </source>
</evidence>
<protein>
    <submittedName>
        <fullName evidence="1">7641_t:CDS:1</fullName>
    </submittedName>
</protein>
<organism evidence="1 2">
    <name type="scientific">Racocetra fulgida</name>
    <dbReference type="NCBI Taxonomy" id="60492"/>
    <lineage>
        <taxon>Eukaryota</taxon>
        <taxon>Fungi</taxon>
        <taxon>Fungi incertae sedis</taxon>
        <taxon>Mucoromycota</taxon>
        <taxon>Glomeromycotina</taxon>
        <taxon>Glomeromycetes</taxon>
        <taxon>Diversisporales</taxon>
        <taxon>Gigasporaceae</taxon>
        <taxon>Racocetra</taxon>
    </lineage>
</organism>
<sequence>GPSCPQCNVVLTQKELESLKITWEKAPFLVEIPHLSNIKDNKEVAEEKGVFYVALLNGQKYQFRFEQVKTVRALKQSLVQQIGVESRKQKTPDDTWEVIPVGRLSNGNAMNYAPIENSIRELEGNIGQ</sequence>
<dbReference type="OrthoDB" id="2318873at2759"/>
<dbReference type="Proteomes" id="UP000789396">
    <property type="component" value="Unassembled WGS sequence"/>
</dbReference>
<dbReference type="EMBL" id="CAJVPZ010009071">
    <property type="protein sequence ID" value="CAG8604855.1"/>
    <property type="molecule type" value="Genomic_DNA"/>
</dbReference>
<name>A0A9N9CKA2_9GLOM</name>
<comment type="caution">
    <text evidence="1">The sequence shown here is derived from an EMBL/GenBank/DDBJ whole genome shotgun (WGS) entry which is preliminary data.</text>
</comment>
<feature type="non-terminal residue" evidence="1">
    <location>
        <position position="128"/>
    </location>
</feature>
<proteinExistence type="predicted"/>
<accession>A0A9N9CKA2</accession>